<evidence type="ECO:0000313" key="1">
    <source>
        <dbReference type="Proteomes" id="UP000050640"/>
    </source>
</evidence>
<name>A0A0R3RGV1_9BILA</name>
<dbReference type="Proteomes" id="UP000050640">
    <property type="component" value="Unplaced"/>
</dbReference>
<organism evidence="1 2">
    <name type="scientific">Elaeophora elaphi</name>
    <dbReference type="NCBI Taxonomy" id="1147741"/>
    <lineage>
        <taxon>Eukaryota</taxon>
        <taxon>Metazoa</taxon>
        <taxon>Ecdysozoa</taxon>
        <taxon>Nematoda</taxon>
        <taxon>Chromadorea</taxon>
        <taxon>Rhabditida</taxon>
        <taxon>Spirurina</taxon>
        <taxon>Spiruromorpha</taxon>
        <taxon>Filarioidea</taxon>
        <taxon>Onchocercidae</taxon>
        <taxon>Elaeophora</taxon>
    </lineage>
</organism>
<dbReference type="AlphaFoldDB" id="A0A0R3RGV1"/>
<reference evidence="2" key="1">
    <citation type="submission" date="2017-02" db="UniProtKB">
        <authorList>
            <consortium name="WormBaseParasite"/>
        </authorList>
    </citation>
    <scope>IDENTIFICATION</scope>
</reference>
<protein>
    <submittedName>
        <fullName evidence="2">Transposase</fullName>
    </submittedName>
</protein>
<evidence type="ECO:0000313" key="2">
    <source>
        <dbReference type="WBParaSite" id="EEL_0000064701-mRNA-1"/>
    </source>
</evidence>
<proteinExistence type="predicted"/>
<sequence>MYRHIKTYRRHTDMHACSDITRLCIDMGVKRWKETCRQKCAAFSVITAAALNRLGCEPTSDIV</sequence>
<accession>A0A0R3RGV1</accession>
<dbReference type="WBParaSite" id="EEL_0000064701-mRNA-1">
    <property type="protein sequence ID" value="EEL_0000064701-mRNA-1"/>
    <property type="gene ID" value="EEL_0000064701"/>
</dbReference>
<keyword evidence="1" id="KW-1185">Reference proteome</keyword>